<dbReference type="InterPro" id="IPR052031">
    <property type="entry name" value="Membrane_Transporter-Flippase"/>
</dbReference>
<evidence type="ECO:0000256" key="2">
    <source>
        <dbReference type="ARBA" id="ARBA00022448"/>
    </source>
</evidence>
<reference evidence="8" key="1">
    <citation type="submission" date="2020-08" db="EMBL/GenBank/DDBJ databases">
        <title>Genome public.</title>
        <authorList>
            <person name="Liu C."/>
            <person name="Sun Q."/>
        </authorList>
    </citation>
    <scope>NUCLEOTIDE SEQUENCE</scope>
    <source>
        <strain evidence="8">NSJ-23</strain>
    </source>
</reference>
<keyword evidence="9" id="KW-1185">Reference proteome</keyword>
<evidence type="ECO:0000313" key="8">
    <source>
        <dbReference type="EMBL" id="MBC5723281.1"/>
    </source>
</evidence>
<evidence type="ECO:0000256" key="7">
    <source>
        <dbReference type="SAM" id="Phobius"/>
    </source>
</evidence>
<evidence type="ECO:0000313" key="9">
    <source>
        <dbReference type="Proteomes" id="UP000628736"/>
    </source>
</evidence>
<feature type="transmembrane region" description="Helical" evidence="7">
    <location>
        <begin position="316"/>
        <end position="342"/>
    </location>
</feature>
<feature type="transmembrane region" description="Helical" evidence="7">
    <location>
        <begin position="91"/>
        <end position="113"/>
    </location>
</feature>
<dbReference type="InterPro" id="IPR048279">
    <property type="entry name" value="MdtK-like"/>
</dbReference>
<comment type="subcellular location">
    <subcellularLocation>
        <location evidence="1">Cell membrane</location>
        <topology evidence="1">Multi-pass membrane protein</topology>
    </subcellularLocation>
</comment>
<feature type="transmembrane region" description="Helical" evidence="7">
    <location>
        <begin position="157"/>
        <end position="183"/>
    </location>
</feature>
<comment type="caution">
    <text evidence="8">The sequence shown here is derived from an EMBL/GenBank/DDBJ whole genome shotgun (WGS) entry which is preliminary data.</text>
</comment>
<keyword evidence="5 7" id="KW-1133">Transmembrane helix</keyword>
<feature type="transmembrane region" description="Helical" evidence="7">
    <location>
        <begin position="415"/>
        <end position="435"/>
    </location>
</feature>
<feature type="transmembrane region" description="Helical" evidence="7">
    <location>
        <begin position="9"/>
        <end position="30"/>
    </location>
</feature>
<sequence>MGVMPVNKLLLNMAVPMIISMLVQAFYNVVDSVFVAQLSEDALNAVSLAFPVQNLMIAVAVGTGVGINALLSRSLGQKDFERANQTAMNGLFLAAASCLVFTILGWTCARLFYTVQTDIPGIVEYGTDYLTIVSGVSVGIFLSIACERLLQATGRTFYTMITQATGAIINIILDPILIFGLFGFPRMEVAGAAVATVVGQICGGLLALFFNLTRNPDIKLSWKNFLPRKAIVAGIYSVGIPSIAMQSIGSVMVFGMNQILIAFTATATAVFGVYFKLQSFIFMPVFGLNNGMVPIVAYNYGARKPDRIIKTIKLSITYAVGIMAVGLLLFQMIPHVFLGLFMAEGEGGGDMLTIGVPALRTISYSFLFAGFAIVCSSVFQALGHGVLSLAVSVVRQLVVLLPMAFLLAQTEELSLVWWSIPIAELFSLAMSALFLRRVYRKEIAPMRESPKLL</sequence>
<feature type="transmembrane region" description="Helical" evidence="7">
    <location>
        <begin position="189"/>
        <end position="210"/>
    </location>
</feature>
<keyword evidence="2" id="KW-0813">Transport</keyword>
<dbReference type="GO" id="GO:0042910">
    <property type="term" value="F:xenobiotic transmembrane transporter activity"/>
    <property type="evidence" value="ECO:0007669"/>
    <property type="project" value="InterPro"/>
</dbReference>
<dbReference type="CDD" id="cd13144">
    <property type="entry name" value="MATE_like_4"/>
    <property type="match status" value="1"/>
</dbReference>
<keyword evidence="6 7" id="KW-0472">Membrane</keyword>
<dbReference type="PIRSF" id="PIRSF006603">
    <property type="entry name" value="DinF"/>
    <property type="match status" value="1"/>
</dbReference>
<name>A0A8J6J9H9_9FIRM</name>
<dbReference type="GO" id="GO:0015297">
    <property type="term" value="F:antiporter activity"/>
    <property type="evidence" value="ECO:0007669"/>
    <property type="project" value="InterPro"/>
</dbReference>
<evidence type="ECO:0000256" key="6">
    <source>
        <dbReference type="ARBA" id="ARBA00023136"/>
    </source>
</evidence>
<organism evidence="8 9">
    <name type="scientific">Flintibacter hominis</name>
    <dbReference type="NCBI Taxonomy" id="2763048"/>
    <lineage>
        <taxon>Bacteria</taxon>
        <taxon>Bacillati</taxon>
        <taxon>Bacillota</taxon>
        <taxon>Clostridia</taxon>
        <taxon>Eubacteriales</taxon>
        <taxon>Flintibacter</taxon>
    </lineage>
</organism>
<feature type="transmembrane region" description="Helical" evidence="7">
    <location>
        <begin position="386"/>
        <end position="409"/>
    </location>
</feature>
<keyword evidence="4 7" id="KW-0812">Transmembrane</keyword>
<evidence type="ECO:0000256" key="5">
    <source>
        <dbReference type="ARBA" id="ARBA00022989"/>
    </source>
</evidence>
<dbReference type="Proteomes" id="UP000628736">
    <property type="component" value="Unassembled WGS sequence"/>
</dbReference>
<dbReference type="NCBIfam" id="TIGR00797">
    <property type="entry name" value="matE"/>
    <property type="match status" value="1"/>
</dbReference>
<gene>
    <name evidence="8" type="ORF">H8S11_10725</name>
</gene>
<evidence type="ECO:0000256" key="3">
    <source>
        <dbReference type="ARBA" id="ARBA00022475"/>
    </source>
</evidence>
<dbReference type="AlphaFoldDB" id="A0A8J6J9H9"/>
<proteinExistence type="predicted"/>
<accession>A0A8J6J9H9</accession>
<feature type="transmembrane region" description="Helical" evidence="7">
    <location>
        <begin position="259"/>
        <end position="277"/>
    </location>
</feature>
<dbReference type="PANTHER" id="PTHR43549:SF3">
    <property type="entry name" value="MULTIDRUG RESISTANCE PROTEIN YPNP-RELATED"/>
    <property type="match status" value="1"/>
</dbReference>
<protein>
    <submittedName>
        <fullName evidence="8">MATE family efflux transporter</fullName>
    </submittedName>
</protein>
<feature type="transmembrane region" description="Helical" evidence="7">
    <location>
        <begin position="362"/>
        <end position="379"/>
    </location>
</feature>
<feature type="transmembrane region" description="Helical" evidence="7">
    <location>
        <begin position="50"/>
        <end position="71"/>
    </location>
</feature>
<dbReference type="InterPro" id="IPR002528">
    <property type="entry name" value="MATE_fam"/>
</dbReference>
<feature type="transmembrane region" description="Helical" evidence="7">
    <location>
        <begin position="125"/>
        <end position="145"/>
    </location>
</feature>
<keyword evidence="3" id="KW-1003">Cell membrane</keyword>
<dbReference type="PANTHER" id="PTHR43549">
    <property type="entry name" value="MULTIDRUG RESISTANCE PROTEIN YPNP-RELATED"/>
    <property type="match status" value="1"/>
</dbReference>
<evidence type="ECO:0000256" key="4">
    <source>
        <dbReference type="ARBA" id="ARBA00022692"/>
    </source>
</evidence>
<evidence type="ECO:0000256" key="1">
    <source>
        <dbReference type="ARBA" id="ARBA00004651"/>
    </source>
</evidence>
<dbReference type="EMBL" id="JACOPO010000007">
    <property type="protein sequence ID" value="MBC5723281.1"/>
    <property type="molecule type" value="Genomic_DNA"/>
</dbReference>
<dbReference type="Pfam" id="PF01554">
    <property type="entry name" value="MatE"/>
    <property type="match status" value="2"/>
</dbReference>
<dbReference type="GO" id="GO:0005886">
    <property type="term" value="C:plasma membrane"/>
    <property type="evidence" value="ECO:0007669"/>
    <property type="project" value="UniProtKB-SubCell"/>
</dbReference>